<protein>
    <submittedName>
        <fullName evidence="1">Uncharacterized protein</fullName>
    </submittedName>
</protein>
<dbReference type="AlphaFoldDB" id="A0A3B0UQ22"/>
<accession>A0A3B0UQ22</accession>
<proteinExistence type="predicted"/>
<feature type="non-terminal residue" evidence="1">
    <location>
        <position position="25"/>
    </location>
</feature>
<organism evidence="1">
    <name type="scientific">hydrothermal vent metagenome</name>
    <dbReference type="NCBI Taxonomy" id="652676"/>
    <lineage>
        <taxon>unclassified sequences</taxon>
        <taxon>metagenomes</taxon>
        <taxon>ecological metagenomes</taxon>
    </lineage>
</organism>
<name>A0A3B0UQ22_9ZZZZ</name>
<reference evidence="1" key="1">
    <citation type="submission" date="2018-06" db="EMBL/GenBank/DDBJ databases">
        <authorList>
            <person name="Zhirakovskaya E."/>
        </authorList>
    </citation>
    <scope>NUCLEOTIDE SEQUENCE</scope>
</reference>
<evidence type="ECO:0000313" key="1">
    <source>
        <dbReference type="EMBL" id="VAW27297.1"/>
    </source>
</evidence>
<gene>
    <name evidence="1" type="ORF">MNBD_BACTEROID07-1227</name>
</gene>
<dbReference type="EMBL" id="UOET01000093">
    <property type="protein sequence ID" value="VAW27297.1"/>
    <property type="molecule type" value="Genomic_DNA"/>
</dbReference>
<sequence>MKNTHSFHIPVLGTGFSIDTPLKVS</sequence>